<comment type="similarity">
    <text evidence="2 7">Belongs to the EF-1-beta/EF-1-delta family.</text>
</comment>
<keyword evidence="5 7" id="KW-0648">Protein biosynthesis</keyword>
<evidence type="ECO:0000256" key="1">
    <source>
        <dbReference type="ARBA" id="ARBA00003815"/>
    </source>
</evidence>
<evidence type="ECO:0000256" key="4">
    <source>
        <dbReference type="ARBA" id="ARBA00022768"/>
    </source>
</evidence>
<name>A0A1L3Q2E3_9EURY</name>
<evidence type="ECO:0000256" key="6">
    <source>
        <dbReference type="ARBA" id="ARBA00032274"/>
    </source>
</evidence>
<dbReference type="PANTHER" id="PTHR39647">
    <property type="entry name" value="ELONGATION FACTOR 1-BETA"/>
    <property type="match status" value="1"/>
</dbReference>
<dbReference type="Gene3D" id="3.30.70.60">
    <property type="match status" value="1"/>
</dbReference>
<evidence type="ECO:0000313" key="11">
    <source>
        <dbReference type="EMBL" id="SDW90252.1"/>
    </source>
</evidence>
<reference evidence="10 14" key="3">
    <citation type="submission" date="2018-10" db="EMBL/GenBank/DDBJ databases">
        <title>Cultivation of a novel Methanohalophilus strain from Kebrit Deep of the Red Sea and a genomic comparison of members of the genus Methanohalophilus.</title>
        <authorList>
            <person name="Guan Y."/>
            <person name="Ngugi D.K."/>
            <person name="Stingl U."/>
        </authorList>
    </citation>
    <scope>NUCLEOTIDE SEQUENCE [LARGE SCALE GENOMIC DNA]</scope>
    <source>
        <strain evidence="10 14">DSM 3094</strain>
    </source>
</reference>
<dbReference type="NCBIfam" id="NF001670">
    <property type="entry name" value="PRK00435.1"/>
    <property type="match status" value="1"/>
</dbReference>
<feature type="domain" description="Translation elongation factor EF1B beta/delta subunit guanine nucleotide exchange" evidence="8">
    <location>
        <begin position="3"/>
        <end position="88"/>
    </location>
</feature>
<dbReference type="RefSeq" id="WP_072561453.1">
    <property type="nucleotide sequence ID" value="NZ_CP017921.1"/>
</dbReference>
<dbReference type="SMART" id="SM00888">
    <property type="entry name" value="EF1_GNE"/>
    <property type="match status" value="1"/>
</dbReference>
<dbReference type="EMBL" id="RJJG01000003">
    <property type="protein sequence ID" value="RNI09930.1"/>
    <property type="molecule type" value="Genomic_DNA"/>
</dbReference>
<evidence type="ECO:0000313" key="9">
    <source>
        <dbReference type="EMBL" id="APH39015.1"/>
    </source>
</evidence>
<dbReference type="KEGG" id="mhaz:BHR79_05610"/>
<evidence type="ECO:0000256" key="3">
    <source>
        <dbReference type="ARBA" id="ARBA00017600"/>
    </source>
</evidence>
<dbReference type="Proteomes" id="UP000186879">
    <property type="component" value="Chromosome"/>
</dbReference>
<dbReference type="STRING" id="2177.BHR79_05610"/>
<dbReference type="PANTHER" id="PTHR39647:SF1">
    <property type="entry name" value="ELONGATION FACTOR 1-BETA"/>
    <property type="match status" value="1"/>
</dbReference>
<dbReference type="HAMAP" id="MF_00043">
    <property type="entry name" value="EF1_beta"/>
    <property type="match status" value="1"/>
</dbReference>
<sequence>MGDVAATIKIMPDGVERDLEEIKAKIADVLPEGSELFGTVEEPIAFGLKAIKATVLVGDLEGGTEPVEEAIATIEGVESVQVEEVGRPV</sequence>
<dbReference type="AlphaFoldDB" id="A0A1L3Q2E3"/>
<comment type="function">
    <text evidence="1 7">Promotes the exchange of GDP for GTP in EF-1-alpha/GDP, thus allowing the regeneration of EF-1-alpha/GTP that could then be used to form the ternary complex EF-1-alpha/GTP/AAtRNA.</text>
</comment>
<dbReference type="EMBL" id="CP017921">
    <property type="protein sequence ID" value="APH39015.1"/>
    <property type="molecule type" value="Genomic_DNA"/>
</dbReference>
<organism evidence="9 12">
    <name type="scientific">Methanohalophilus halophilus</name>
    <dbReference type="NCBI Taxonomy" id="2177"/>
    <lineage>
        <taxon>Archaea</taxon>
        <taxon>Methanobacteriati</taxon>
        <taxon>Methanobacteriota</taxon>
        <taxon>Stenosarchaea group</taxon>
        <taxon>Methanomicrobia</taxon>
        <taxon>Methanosarcinales</taxon>
        <taxon>Methanosarcinaceae</taxon>
        <taxon>Methanohalophilus</taxon>
    </lineage>
</organism>
<dbReference type="InterPro" id="IPR014717">
    <property type="entry name" value="Transl_elong_EF1B/ribsomal_bS6"/>
</dbReference>
<evidence type="ECO:0000313" key="13">
    <source>
        <dbReference type="Proteomes" id="UP000198669"/>
    </source>
</evidence>
<dbReference type="Proteomes" id="UP000267921">
    <property type="component" value="Unassembled WGS sequence"/>
</dbReference>
<dbReference type="NCBIfam" id="TIGR00489">
    <property type="entry name" value="aEF-1_beta"/>
    <property type="match status" value="1"/>
</dbReference>
<dbReference type="EMBL" id="FNMU01000006">
    <property type="protein sequence ID" value="SDW90252.1"/>
    <property type="molecule type" value="Genomic_DNA"/>
</dbReference>
<dbReference type="GO" id="GO:0003746">
    <property type="term" value="F:translation elongation factor activity"/>
    <property type="evidence" value="ECO:0007669"/>
    <property type="project" value="UniProtKB-UniRule"/>
</dbReference>
<evidence type="ECO:0000256" key="7">
    <source>
        <dbReference type="HAMAP-Rule" id="MF_00043"/>
    </source>
</evidence>
<dbReference type="InterPro" id="IPR036219">
    <property type="entry name" value="eEF-1beta-like_sf"/>
</dbReference>
<dbReference type="GeneID" id="30583221"/>
<reference evidence="11 13" key="2">
    <citation type="submission" date="2016-10" db="EMBL/GenBank/DDBJ databases">
        <authorList>
            <person name="de Groot N.N."/>
        </authorList>
    </citation>
    <scope>NUCLEOTIDE SEQUENCE [LARGE SCALE GENOMIC DNA]</scope>
    <source>
        <strain evidence="11 13">Z-7982</strain>
    </source>
</reference>
<keyword evidence="12" id="KW-1185">Reference proteome</keyword>
<dbReference type="OrthoDB" id="84643at2157"/>
<protein>
    <recommendedName>
        <fullName evidence="3 7">Elongation factor 1-beta</fullName>
        <shortName evidence="7">EF-1-beta</shortName>
    </recommendedName>
    <alternativeName>
        <fullName evidence="6 7">aEF-1beta</fullName>
    </alternativeName>
</protein>
<evidence type="ECO:0000256" key="2">
    <source>
        <dbReference type="ARBA" id="ARBA00007411"/>
    </source>
</evidence>
<accession>A0A1L3Q2E3</accession>
<evidence type="ECO:0000313" key="12">
    <source>
        <dbReference type="Proteomes" id="UP000186879"/>
    </source>
</evidence>
<dbReference type="Proteomes" id="UP000198669">
    <property type="component" value="Unassembled WGS sequence"/>
</dbReference>
<evidence type="ECO:0000313" key="10">
    <source>
        <dbReference type="EMBL" id="RNI09930.1"/>
    </source>
</evidence>
<proteinExistence type="inferred from homology"/>
<dbReference type="InterPro" id="IPR004542">
    <property type="entry name" value="Transl_elong_EF1B_B_arc"/>
</dbReference>
<reference evidence="9 12" key="1">
    <citation type="submission" date="2016-10" db="EMBL/GenBank/DDBJ databases">
        <title>Methanohalophilus halophilus.</title>
        <authorList>
            <person name="L'haridon S."/>
        </authorList>
    </citation>
    <scope>NUCLEOTIDE SEQUENCE [LARGE SCALE GENOMIC DNA]</scope>
    <source>
        <strain evidence="9 12">Z-7982</strain>
    </source>
</reference>
<dbReference type="InterPro" id="IPR014038">
    <property type="entry name" value="EF1B_bsu/dsu_GNE"/>
</dbReference>
<evidence type="ECO:0000259" key="8">
    <source>
        <dbReference type="SMART" id="SM00888"/>
    </source>
</evidence>
<dbReference type="CDD" id="cd00292">
    <property type="entry name" value="EF1B"/>
    <property type="match status" value="1"/>
</dbReference>
<gene>
    <name evidence="7" type="primary">ef1b</name>
    <name evidence="9" type="ORF">BHR79_05610</name>
    <name evidence="10" type="ORF">EFE40_04645</name>
    <name evidence="11" type="ORF">SAMN04515625_1831</name>
</gene>
<dbReference type="PIRSF" id="PIRSF006521">
    <property type="entry name" value="Transl_elong_EF1B_B_arc"/>
    <property type="match status" value="1"/>
</dbReference>
<evidence type="ECO:0000256" key="5">
    <source>
        <dbReference type="ARBA" id="ARBA00022917"/>
    </source>
</evidence>
<evidence type="ECO:0000313" key="14">
    <source>
        <dbReference type="Proteomes" id="UP000267921"/>
    </source>
</evidence>
<keyword evidence="4 7" id="KW-0251">Elongation factor</keyword>
<dbReference type="Pfam" id="PF00736">
    <property type="entry name" value="EF1_GNE"/>
    <property type="match status" value="1"/>
</dbReference>
<dbReference type="SUPFAM" id="SSF54984">
    <property type="entry name" value="eEF-1beta-like"/>
    <property type="match status" value="1"/>
</dbReference>